<evidence type="ECO:0000313" key="3">
    <source>
        <dbReference type="Proteomes" id="UP000017822"/>
    </source>
</evidence>
<reference evidence="2 3" key="1">
    <citation type="submission" date="2013-07" db="EMBL/GenBank/DDBJ databases">
        <authorList>
            <person name="Schaap P.J."/>
            <person name="Mehboob F."/>
            <person name="Oosterkamp M.J."/>
            <person name="de Vos W.M."/>
            <person name="Stams A.J.M."/>
            <person name="Koehorst J.J."/>
        </authorList>
    </citation>
    <scope>NUCLEOTIDE SEQUENCE [LARGE SCALE GENOMIC DNA]</scope>
    <source>
        <strain evidence="2 3">AW-1</strain>
    </source>
</reference>
<accession>V4S0E2</accession>
<dbReference type="RefSeq" id="WP_023445697.1">
    <property type="nucleotide sequence ID" value="NZ_AOFQ01000044.1"/>
</dbReference>
<feature type="transmembrane region" description="Helical" evidence="1">
    <location>
        <begin position="6"/>
        <end position="25"/>
    </location>
</feature>
<name>V4S0E2_STUCH</name>
<evidence type="ECO:0000256" key="1">
    <source>
        <dbReference type="SAM" id="Phobius"/>
    </source>
</evidence>
<dbReference type="AlphaFoldDB" id="V4S0E2"/>
<organism evidence="2 3">
    <name type="scientific">Stutzerimonas chloritidismutans AW-1</name>
    <dbReference type="NCBI Taxonomy" id="1263865"/>
    <lineage>
        <taxon>Bacteria</taxon>
        <taxon>Pseudomonadati</taxon>
        <taxon>Pseudomonadota</taxon>
        <taxon>Gammaproteobacteria</taxon>
        <taxon>Pseudomonadales</taxon>
        <taxon>Pseudomonadaceae</taxon>
        <taxon>Stutzerimonas</taxon>
    </lineage>
</organism>
<gene>
    <name evidence="2" type="ORF">F753_13980</name>
</gene>
<sequence length="135" mass="14434">MSSLALAVSFILVFAIGISWLALTFDARIERSRLVRQIPLPLDVPASGHRRNPQSRLQPVLAVTGCMLLLLSGMSAAILGRLATMQPAEAAAVFFAYPLLKSLWGQIMGVGPIVCVVLAVPGTYCICAGLRSDKR</sequence>
<comment type="caution">
    <text evidence="2">The sequence shown here is derived from an EMBL/GenBank/DDBJ whole genome shotgun (WGS) entry which is preliminary data.</text>
</comment>
<keyword evidence="1" id="KW-0472">Membrane</keyword>
<evidence type="ECO:0000313" key="2">
    <source>
        <dbReference type="EMBL" id="ESQ98791.1"/>
    </source>
</evidence>
<dbReference type="Proteomes" id="UP000017822">
    <property type="component" value="Unassembled WGS sequence"/>
</dbReference>
<keyword evidence="1" id="KW-1133">Transmembrane helix</keyword>
<dbReference type="PATRIC" id="fig|1263865.4.peg.2690"/>
<keyword evidence="1" id="KW-0812">Transmembrane</keyword>
<feature type="transmembrane region" description="Helical" evidence="1">
    <location>
        <begin position="60"/>
        <end position="83"/>
    </location>
</feature>
<proteinExistence type="predicted"/>
<feature type="transmembrane region" description="Helical" evidence="1">
    <location>
        <begin position="103"/>
        <end position="130"/>
    </location>
</feature>
<protein>
    <submittedName>
        <fullName evidence="2">Uncharacterized protein</fullName>
    </submittedName>
</protein>
<dbReference type="EMBL" id="AOFQ01000044">
    <property type="protein sequence ID" value="ESQ98791.1"/>
    <property type="molecule type" value="Genomic_DNA"/>
</dbReference>